<comment type="pathway">
    <text evidence="3">Lipid metabolism.</text>
</comment>
<dbReference type="AlphaFoldDB" id="A0A0L0H6H7"/>
<evidence type="ECO:0000256" key="3">
    <source>
        <dbReference type="ARBA" id="ARBA00005189"/>
    </source>
</evidence>
<dbReference type="Pfam" id="PF03982">
    <property type="entry name" value="DAGAT"/>
    <property type="match status" value="1"/>
</dbReference>
<sequence length="359" mass="41130">MSLKEPSDSLDSPRFVDAPAMQDSSVKAKATATKAIGPYRKSDIFEILAVLCYTCIPHIELLLHVWFFYNWRYLWPFAVMYWTFAYFIDVDTPYTGGTDRWRFIRDWSFWKYFRDYFSAELIKTADLDPRGNYLFGYHPHGIYCYGLLPNFITDVNNFSGLFPGIKLRMTTLDLNWSIPLWRESQMAFGVISVSAKSLKHVLTKKGPGWSTMVVVGGADEALLSYPGTNDIVIDRRKGFIKIAIQTGASLVPVFTFGENDLFWQVTDANAPSIRKIQNSLTKKMTFSLPLIWGRFGPFPRKVKIVSVVGAPIPVTKQENPSREYVAAVHKQYVDALVKLYHDHKDKYAVDRISELKIVK</sequence>
<dbReference type="Proteomes" id="UP000053201">
    <property type="component" value="Unassembled WGS sequence"/>
</dbReference>
<evidence type="ECO:0000256" key="8">
    <source>
        <dbReference type="ARBA" id="ARBA00022692"/>
    </source>
</evidence>
<dbReference type="PANTHER" id="PTHR12317:SF0">
    <property type="entry name" value="ACYLTRANSFERASE"/>
    <property type="match status" value="1"/>
</dbReference>
<dbReference type="PANTHER" id="PTHR12317">
    <property type="entry name" value="DIACYLGLYCEROL O-ACYLTRANSFERASE"/>
    <property type="match status" value="1"/>
</dbReference>
<dbReference type="InterPro" id="IPR007130">
    <property type="entry name" value="DAGAT"/>
</dbReference>
<dbReference type="EMBL" id="KQ257465">
    <property type="protein sequence ID" value="KNC97070.1"/>
    <property type="molecule type" value="Genomic_DNA"/>
</dbReference>
<dbReference type="CDD" id="cd07987">
    <property type="entry name" value="LPLAT_MGAT-like"/>
    <property type="match status" value="1"/>
</dbReference>
<evidence type="ECO:0000256" key="4">
    <source>
        <dbReference type="ARBA" id="ARBA00005420"/>
    </source>
</evidence>
<evidence type="ECO:0000256" key="16">
    <source>
        <dbReference type="RuleBase" id="RU367023"/>
    </source>
</evidence>
<dbReference type="RefSeq" id="XP_016605110.1">
    <property type="nucleotide sequence ID" value="XM_016755632.1"/>
</dbReference>
<keyword evidence="9" id="KW-0319">Glycerol metabolism</keyword>
<dbReference type="GO" id="GO:0004144">
    <property type="term" value="F:diacylglycerol O-acyltransferase activity"/>
    <property type="evidence" value="ECO:0007669"/>
    <property type="project" value="UniProtKB-UniRule"/>
</dbReference>
<dbReference type="UniPathway" id="UPA00282"/>
<feature type="transmembrane region" description="Helical" evidence="16">
    <location>
        <begin position="73"/>
        <end position="90"/>
    </location>
</feature>
<keyword evidence="6 16" id="KW-0444">Lipid biosynthesis</keyword>
<evidence type="ECO:0000256" key="7">
    <source>
        <dbReference type="ARBA" id="ARBA00022679"/>
    </source>
</evidence>
<keyword evidence="14 16" id="KW-0012">Acyltransferase</keyword>
<reference evidence="17 18" key="1">
    <citation type="submission" date="2009-08" db="EMBL/GenBank/DDBJ databases">
        <title>The Genome Sequence of Spizellomyces punctatus strain DAOM BR117.</title>
        <authorList>
            <consortium name="The Broad Institute Genome Sequencing Platform"/>
            <person name="Russ C."/>
            <person name="Cuomo C."/>
            <person name="Shea T."/>
            <person name="Young S.K."/>
            <person name="Zeng Q."/>
            <person name="Koehrsen M."/>
            <person name="Haas B."/>
            <person name="Borodovsky M."/>
            <person name="Guigo R."/>
            <person name="Alvarado L."/>
            <person name="Berlin A."/>
            <person name="Bochicchio J."/>
            <person name="Borenstein D."/>
            <person name="Chapman S."/>
            <person name="Chen Z."/>
            <person name="Engels R."/>
            <person name="Freedman E."/>
            <person name="Gellesch M."/>
            <person name="Goldberg J."/>
            <person name="Griggs A."/>
            <person name="Gujja S."/>
            <person name="Heiman D."/>
            <person name="Hepburn T."/>
            <person name="Howarth C."/>
            <person name="Jen D."/>
            <person name="Larson L."/>
            <person name="Lewis B."/>
            <person name="Mehta T."/>
            <person name="Park D."/>
            <person name="Pearson M."/>
            <person name="Roberts A."/>
            <person name="Saif S."/>
            <person name="Shenoy N."/>
            <person name="Sisk P."/>
            <person name="Stolte C."/>
            <person name="Sykes S."/>
            <person name="Thomson T."/>
            <person name="Walk T."/>
            <person name="White J."/>
            <person name="Yandava C."/>
            <person name="Burger G."/>
            <person name="Gray M.W."/>
            <person name="Holland P.W.H."/>
            <person name="King N."/>
            <person name="Lang F.B.F."/>
            <person name="Roger A.J."/>
            <person name="Ruiz-Trillo I."/>
            <person name="Lander E."/>
            <person name="Nusbaum C."/>
        </authorList>
    </citation>
    <scope>NUCLEOTIDE SEQUENCE [LARGE SCALE GENOMIC DNA]</scope>
    <source>
        <strain evidence="17 18">DAOM BR117</strain>
    </source>
</reference>
<evidence type="ECO:0000256" key="13">
    <source>
        <dbReference type="ARBA" id="ARBA00023136"/>
    </source>
</evidence>
<name>A0A0L0H6H7_SPIPD</name>
<comment type="subcellular location">
    <subcellularLocation>
        <location evidence="1 16">Endoplasmic reticulum membrane</location>
        <topology evidence="1 16">Multi-pass membrane protein</topology>
    </subcellularLocation>
</comment>
<protein>
    <recommendedName>
        <fullName evidence="5 16">Diacylglycerol O-acyltransferase</fullName>
        <ecNumber evidence="5 16">2.3.1.20</ecNumber>
    </recommendedName>
</protein>
<dbReference type="GO" id="GO:0006071">
    <property type="term" value="P:glycerol metabolic process"/>
    <property type="evidence" value="ECO:0007669"/>
    <property type="project" value="UniProtKB-UniRule"/>
</dbReference>
<dbReference type="VEuPathDB" id="FungiDB:SPPG_07466"/>
<dbReference type="STRING" id="645134.A0A0L0H6H7"/>
<evidence type="ECO:0000256" key="1">
    <source>
        <dbReference type="ARBA" id="ARBA00004477"/>
    </source>
</evidence>
<evidence type="ECO:0000313" key="18">
    <source>
        <dbReference type="Proteomes" id="UP000053201"/>
    </source>
</evidence>
<keyword evidence="11 16" id="KW-1133">Transmembrane helix</keyword>
<dbReference type="GeneID" id="27690680"/>
<evidence type="ECO:0000256" key="15">
    <source>
        <dbReference type="ARBA" id="ARBA00048109"/>
    </source>
</evidence>
<evidence type="ECO:0000313" key="17">
    <source>
        <dbReference type="EMBL" id="KNC97070.1"/>
    </source>
</evidence>
<dbReference type="GO" id="GO:0005789">
    <property type="term" value="C:endoplasmic reticulum membrane"/>
    <property type="evidence" value="ECO:0007669"/>
    <property type="project" value="UniProtKB-SubCell"/>
</dbReference>
<keyword evidence="13 16" id="KW-0472">Membrane</keyword>
<comment type="function">
    <text evidence="16">Catalyzes the terminal and only committed step in triacylglycerol synthesis by using diacylglycerol and fatty acyl CoA as substrates.</text>
</comment>
<evidence type="ECO:0000256" key="9">
    <source>
        <dbReference type="ARBA" id="ARBA00022798"/>
    </source>
</evidence>
<organism evidence="17 18">
    <name type="scientific">Spizellomyces punctatus (strain DAOM BR117)</name>
    <dbReference type="NCBI Taxonomy" id="645134"/>
    <lineage>
        <taxon>Eukaryota</taxon>
        <taxon>Fungi</taxon>
        <taxon>Fungi incertae sedis</taxon>
        <taxon>Chytridiomycota</taxon>
        <taxon>Chytridiomycota incertae sedis</taxon>
        <taxon>Chytridiomycetes</taxon>
        <taxon>Spizellomycetales</taxon>
        <taxon>Spizellomycetaceae</taxon>
        <taxon>Spizellomyces</taxon>
    </lineage>
</organism>
<evidence type="ECO:0000256" key="14">
    <source>
        <dbReference type="ARBA" id="ARBA00023315"/>
    </source>
</evidence>
<dbReference type="OrthoDB" id="264532at2759"/>
<keyword evidence="10 16" id="KW-0256">Endoplasmic reticulum</keyword>
<dbReference type="OMA" id="WIKNWTL"/>
<keyword evidence="7" id="KW-0808">Transferase</keyword>
<comment type="pathway">
    <text evidence="2 16">Glycerolipid metabolism; triacylglycerol biosynthesis.</text>
</comment>
<feature type="transmembrane region" description="Helical" evidence="16">
    <location>
        <begin position="44"/>
        <end position="67"/>
    </location>
</feature>
<dbReference type="GO" id="GO:0019432">
    <property type="term" value="P:triglyceride biosynthetic process"/>
    <property type="evidence" value="ECO:0007669"/>
    <property type="project" value="UniProtKB-UniRule"/>
</dbReference>
<evidence type="ECO:0000256" key="10">
    <source>
        <dbReference type="ARBA" id="ARBA00022824"/>
    </source>
</evidence>
<evidence type="ECO:0000256" key="2">
    <source>
        <dbReference type="ARBA" id="ARBA00004771"/>
    </source>
</evidence>
<evidence type="ECO:0000256" key="6">
    <source>
        <dbReference type="ARBA" id="ARBA00022516"/>
    </source>
</evidence>
<comment type="similarity">
    <text evidence="4 16">Belongs to the diacylglycerol acyltransferase family.</text>
</comment>
<evidence type="ECO:0000256" key="11">
    <source>
        <dbReference type="ARBA" id="ARBA00022989"/>
    </source>
</evidence>
<keyword evidence="8 16" id="KW-0812">Transmembrane</keyword>
<keyword evidence="18" id="KW-1185">Reference proteome</keyword>
<dbReference type="eggNOG" id="KOG0831">
    <property type="taxonomic scope" value="Eukaryota"/>
</dbReference>
<proteinExistence type="inferred from homology"/>
<dbReference type="InParanoid" id="A0A0L0H6H7"/>
<gene>
    <name evidence="17" type="ORF">SPPG_07466</name>
</gene>
<keyword evidence="12 16" id="KW-0443">Lipid metabolism</keyword>
<accession>A0A0L0H6H7</accession>
<comment type="catalytic activity">
    <reaction evidence="15 16">
        <text>an acyl-CoA + a 1,2-diacyl-sn-glycerol = a triacyl-sn-glycerol + CoA</text>
        <dbReference type="Rhea" id="RHEA:10868"/>
        <dbReference type="ChEBI" id="CHEBI:17815"/>
        <dbReference type="ChEBI" id="CHEBI:57287"/>
        <dbReference type="ChEBI" id="CHEBI:58342"/>
        <dbReference type="ChEBI" id="CHEBI:64615"/>
        <dbReference type="EC" id="2.3.1.20"/>
    </reaction>
</comment>
<evidence type="ECO:0000256" key="12">
    <source>
        <dbReference type="ARBA" id="ARBA00023098"/>
    </source>
</evidence>
<evidence type="ECO:0000256" key="5">
    <source>
        <dbReference type="ARBA" id="ARBA00013244"/>
    </source>
</evidence>
<dbReference type="EC" id="2.3.1.20" evidence="5 16"/>